<dbReference type="SUPFAM" id="SSF48576">
    <property type="entry name" value="Terpenoid synthases"/>
    <property type="match status" value="1"/>
</dbReference>
<evidence type="ECO:0000313" key="8">
    <source>
        <dbReference type="Proteomes" id="UP000015241"/>
    </source>
</evidence>
<dbReference type="OrthoDB" id="6486656at2759"/>
<keyword evidence="8" id="KW-1185">Reference proteome</keyword>
<evidence type="ECO:0000256" key="6">
    <source>
        <dbReference type="RuleBase" id="RU366034"/>
    </source>
</evidence>
<comment type="similarity">
    <text evidence="2 6">Belongs to the terpene synthase family.</text>
</comment>
<dbReference type="SFLD" id="SFLDS00005">
    <property type="entry name" value="Isoprenoid_Synthase_Type_I"/>
    <property type="match status" value="1"/>
</dbReference>
<keyword evidence="3 6" id="KW-0479">Metal-binding</keyword>
<accession>S8DJE0</accession>
<dbReference type="GO" id="GO:0008299">
    <property type="term" value="P:isoprenoid biosynthetic process"/>
    <property type="evidence" value="ECO:0007669"/>
    <property type="project" value="UniProtKB-ARBA"/>
</dbReference>
<dbReference type="InterPro" id="IPR034686">
    <property type="entry name" value="Terpene_cyclase-like_2"/>
</dbReference>
<dbReference type="SFLD" id="SFLDG01020">
    <property type="entry name" value="Terpene_Cyclase_Like_2"/>
    <property type="match status" value="1"/>
</dbReference>
<evidence type="ECO:0000256" key="4">
    <source>
        <dbReference type="ARBA" id="ARBA00022842"/>
    </source>
</evidence>
<reference evidence="7 8" key="1">
    <citation type="journal article" date="2012" name="Science">
        <title>The Paleozoic origin of enzymatic lignin decomposition reconstructed from 31 fungal genomes.</title>
        <authorList>
            <person name="Floudas D."/>
            <person name="Binder M."/>
            <person name="Riley R."/>
            <person name="Barry K."/>
            <person name="Blanchette R.A."/>
            <person name="Henrissat B."/>
            <person name="Martinez A.T."/>
            <person name="Otillar R."/>
            <person name="Spatafora J.W."/>
            <person name="Yadav J.S."/>
            <person name="Aerts A."/>
            <person name="Benoit I."/>
            <person name="Boyd A."/>
            <person name="Carlson A."/>
            <person name="Copeland A."/>
            <person name="Coutinho P.M."/>
            <person name="de Vries R.P."/>
            <person name="Ferreira P."/>
            <person name="Findley K."/>
            <person name="Foster B."/>
            <person name="Gaskell J."/>
            <person name="Glotzer D."/>
            <person name="Gorecki P."/>
            <person name="Heitman J."/>
            <person name="Hesse C."/>
            <person name="Hori C."/>
            <person name="Igarashi K."/>
            <person name="Jurgens J.A."/>
            <person name="Kallen N."/>
            <person name="Kersten P."/>
            <person name="Kohler A."/>
            <person name="Kuees U."/>
            <person name="Kumar T.K.A."/>
            <person name="Kuo A."/>
            <person name="LaButti K."/>
            <person name="Larrondo L.F."/>
            <person name="Lindquist E."/>
            <person name="Ling A."/>
            <person name="Lombard V."/>
            <person name="Lucas S."/>
            <person name="Lundell T."/>
            <person name="Martin R."/>
            <person name="McLaughlin D.J."/>
            <person name="Morgenstern I."/>
            <person name="Morin E."/>
            <person name="Murat C."/>
            <person name="Nagy L.G."/>
            <person name="Nolan M."/>
            <person name="Ohm R.A."/>
            <person name="Patyshakuliyeva A."/>
            <person name="Rokas A."/>
            <person name="Ruiz-Duenas F.J."/>
            <person name="Sabat G."/>
            <person name="Salamov A."/>
            <person name="Samejima M."/>
            <person name="Schmutz J."/>
            <person name="Slot J.C."/>
            <person name="St John F."/>
            <person name="Stenlid J."/>
            <person name="Sun H."/>
            <person name="Sun S."/>
            <person name="Syed K."/>
            <person name="Tsang A."/>
            <person name="Wiebenga A."/>
            <person name="Young D."/>
            <person name="Pisabarro A."/>
            <person name="Eastwood D.C."/>
            <person name="Martin F."/>
            <person name="Cullen D."/>
            <person name="Grigoriev I.V."/>
            <person name="Hibbett D.S."/>
        </authorList>
    </citation>
    <scope>NUCLEOTIDE SEQUENCE</scope>
    <source>
        <strain evidence="8">FP-58527</strain>
    </source>
</reference>
<comment type="cofactor">
    <cofactor evidence="1 6">
        <name>Mg(2+)</name>
        <dbReference type="ChEBI" id="CHEBI:18420"/>
    </cofactor>
</comment>
<dbReference type="SMR" id="S8DJE0"/>
<gene>
    <name evidence="7" type="ORF">FOMPIDRAFT_1137037</name>
</gene>
<dbReference type="InterPro" id="IPR008949">
    <property type="entry name" value="Isoprenoid_synthase_dom_sf"/>
</dbReference>
<proteinExistence type="inferred from homology"/>
<dbReference type="GO" id="GO:0046872">
    <property type="term" value="F:metal ion binding"/>
    <property type="evidence" value="ECO:0007669"/>
    <property type="project" value="UniProtKB-KW"/>
</dbReference>
<protein>
    <recommendedName>
        <fullName evidence="6">Terpene synthase</fullName>
        <ecNumber evidence="6">4.2.3.-</ecNumber>
    </recommendedName>
</protein>
<sequence length="335" mass="38783">MTSTFYIPKTMANWPWQRAINPHYKEINAKSNAWLKTFKPFNEKSQIVFDKCAVEHLRTGCDLMNLVFILDEYTDVEDANVVREMVDIVIDAIHNPEKPRPEGEVLLGEITRQFWALGIQTCTVTARKHFEEAFTDYVISVYDQALNRATKSIHTVETYFKARRENIGIRPSYIPAVLGIDIADEAFYHPMVVELAYLIAVLVVLDNDIYSYNKEQATGDDQYNIITIVMNQYGYTLDEAMKWTANCHEEVEARFMKGMKELPYFGPEVDPQLQQFIQALALWPRANDCWSFESGRYFGSRGLEIQKTRTVPTMPKVVDNRQSLRRENVVIPLID</sequence>
<dbReference type="HOGENOM" id="CLU_042538_5_0_1"/>
<evidence type="ECO:0000256" key="3">
    <source>
        <dbReference type="ARBA" id="ARBA00022723"/>
    </source>
</evidence>
<dbReference type="Gene3D" id="1.10.600.10">
    <property type="entry name" value="Farnesyl Diphosphate Synthase"/>
    <property type="match status" value="1"/>
</dbReference>
<dbReference type="AlphaFoldDB" id="S8DJE0"/>
<dbReference type="PANTHER" id="PTHR35201">
    <property type="entry name" value="TERPENE SYNTHASE"/>
    <property type="match status" value="1"/>
</dbReference>
<name>S8DJE0_FOMSC</name>
<dbReference type="Proteomes" id="UP000015241">
    <property type="component" value="Unassembled WGS sequence"/>
</dbReference>
<dbReference type="GO" id="GO:0010333">
    <property type="term" value="F:terpene synthase activity"/>
    <property type="evidence" value="ECO:0007669"/>
    <property type="project" value="InterPro"/>
</dbReference>
<dbReference type="Pfam" id="PF19086">
    <property type="entry name" value="Terpene_syn_C_2"/>
    <property type="match status" value="1"/>
</dbReference>
<dbReference type="EMBL" id="KE504315">
    <property type="protein sequence ID" value="EPS92957.1"/>
    <property type="molecule type" value="Genomic_DNA"/>
</dbReference>
<evidence type="ECO:0000313" key="7">
    <source>
        <dbReference type="EMBL" id="EPS92957.1"/>
    </source>
</evidence>
<evidence type="ECO:0000256" key="1">
    <source>
        <dbReference type="ARBA" id="ARBA00001946"/>
    </source>
</evidence>
<evidence type="ECO:0000256" key="2">
    <source>
        <dbReference type="ARBA" id="ARBA00006333"/>
    </source>
</evidence>
<dbReference type="eggNOG" id="ENOG502SJ0F">
    <property type="taxonomic scope" value="Eukaryota"/>
</dbReference>
<organism evidence="7 8">
    <name type="scientific">Fomitopsis schrenkii</name>
    <name type="common">Brown rot fungus</name>
    <dbReference type="NCBI Taxonomy" id="2126942"/>
    <lineage>
        <taxon>Eukaryota</taxon>
        <taxon>Fungi</taxon>
        <taxon>Dikarya</taxon>
        <taxon>Basidiomycota</taxon>
        <taxon>Agaricomycotina</taxon>
        <taxon>Agaricomycetes</taxon>
        <taxon>Polyporales</taxon>
        <taxon>Fomitopsis</taxon>
    </lineage>
</organism>
<dbReference type="PANTHER" id="PTHR35201:SF4">
    <property type="entry name" value="BETA-PINACENE SYNTHASE-RELATED"/>
    <property type="match status" value="1"/>
</dbReference>
<keyword evidence="4 6" id="KW-0460">Magnesium</keyword>
<keyword evidence="5 6" id="KW-0456">Lyase</keyword>
<dbReference type="InParanoid" id="S8DJE0"/>
<dbReference type="EC" id="4.2.3.-" evidence="6"/>
<evidence type="ECO:0000256" key="5">
    <source>
        <dbReference type="ARBA" id="ARBA00023239"/>
    </source>
</evidence>